<protein>
    <submittedName>
        <fullName evidence="1">Uncharacterized protein</fullName>
    </submittedName>
</protein>
<proteinExistence type="predicted"/>
<dbReference type="Proteomes" id="UP000054826">
    <property type="component" value="Unassembled WGS sequence"/>
</dbReference>
<evidence type="ECO:0000313" key="1">
    <source>
        <dbReference type="EMBL" id="KRY94264.1"/>
    </source>
</evidence>
<sequence>MLIGYEILFRIDQYPFYLLVLPKMAKKFFFKIWTFFD</sequence>
<evidence type="ECO:0000313" key="2">
    <source>
        <dbReference type="Proteomes" id="UP000054826"/>
    </source>
</evidence>
<dbReference type="AlphaFoldDB" id="A0A0V1G7J9"/>
<name>A0A0V1G7J9_TRIPS</name>
<organism evidence="1 2">
    <name type="scientific">Trichinella pseudospiralis</name>
    <name type="common">Parasitic roundworm</name>
    <dbReference type="NCBI Taxonomy" id="6337"/>
    <lineage>
        <taxon>Eukaryota</taxon>
        <taxon>Metazoa</taxon>
        <taxon>Ecdysozoa</taxon>
        <taxon>Nematoda</taxon>
        <taxon>Enoplea</taxon>
        <taxon>Dorylaimia</taxon>
        <taxon>Trichinellida</taxon>
        <taxon>Trichinellidae</taxon>
        <taxon>Trichinella</taxon>
    </lineage>
</organism>
<reference evidence="1 2" key="1">
    <citation type="submission" date="2015-01" db="EMBL/GenBank/DDBJ databases">
        <title>Evolution of Trichinella species and genotypes.</title>
        <authorList>
            <person name="Korhonen P.K."/>
            <person name="Edoardo P."/>
            <person name="Giuseppe L.R."/>
            <person name="Gasser R.B."/>
        </authorList>
    </citation>
    <scope>NUCLEOTIDE SEQUENCE [LARGE SCALE GENOMIC DNA]</scope>
    <source>
        <strain evidence="1">ISS176</strain>
    </source>
</reference>
<dbReference type="EMBL" id="JYDV01005926">
    <property type="protein sequence ID" value="KRY94264.1"/>
    <property type="molecule type" value="Genomic_DNA"/>
</dbReference>
<accession>A0A0V1G7J9</accession>
<gene>
    <name evidence="1" type="ORF">T4C_12668</name>
</gene>
<comment type="caution">
    <text evidence="1">The sequence shown here is derived from an EMBL/GenBank/DDBJ whole genome shotgun (WGS) entry which is preliminary data.</text>
</comment>